<gene>
    <name evidence="1" type="ORF">C8N46_107242</name>
</gene>
<dbReference type="EMBL" id="QBKT01000007">
    <property type="protein sequence ID" value="PTX60235.1"/>
    <property type="molecule type" value="Genomic_DNA"/>
</dbReference>
<dbReference type="RefSeq" id="WP_108115834.1">
    <property type="nucleotide sequence ID" value="NZ_QBKT01000007.1"/>
</dbReference>
<organism evidence="1 2">
    <name type="scientific">Kordia periserrulae</name>
    <dbReference type="NCBI Taxonomy" id="701523"/>
    <lineage>
        <taxon>Bacteria</taxon>
        <taxon>Pseudomonadati</taxon>
        <taxon>Bacteroidota</taxon>
        <taxon>Flavobacteriia</taxon>
        <taxon>Flavobacteriales</taxon>
        <taxon>Flavobacteriaceae</taxon>
        <taxon>Kordia</taxon>
    </lineage>
</organism>
<name>A0A2T6BVZ0_9FLAO</name>
<comment type="caution">
    <text evidence="1">The sequence shown here is derived from an EMBL/GenBank/DDBJ whole genome shotgun (WGS) entry which is preliminary data.</text>
</comment>
<dbReference type="AlphaFoldDB" id="A0A2T6BVZ0"/>
<evidence type="ECO:0000313" key="1">
    <source>
        <dbReference type="EMBL" id="PTX60235.1"/>
    </source>
</evidence>
<evidence type="ECO:0000313" key="2">
    <source>
        <dbReference type="Proteomes" id="UP000244090"/>
    </source>
</evidence>
<reference evidence="1 2" key="1">
    <citation type="submission" date="2018-04" db="EMBL/GenBank/DDBJ databases">
        <title>Genomic Encyclopedia of Archaeal and Bacterial Type Strains, Phase II (KMG-II): from individual species to whole genera.</title>
        <authorList>
            <person name="Goeker M."/>
        </authorList>
    </citation>
    <scope>NUCLEOTIDE SEQUENCE [LARGE SCALE GENOMIC DNA]</scope>
    <source>
        <strain evidence="1 2">DSM 25731</strain>
    </source>
</reference>
<sequence>MKKKNLKSLTLKKSTISSFEIQEIKGGTSTEPCKVTFTIGIIIASYAVCPDDRVTDNGCVSNGGEYSCDCTVA</sequence>
<accession>A0A2T6BVZ0</accession>
<protein>
    <submittedName>
        <fullName evidence="1">Uncharacterized protein</fullName>
    </submittedName>
</protein>
<proteinExistence type="predicted"/>
<dbReference type="Proteomes" id="UP000244090">
    <property type="component" value="Unassembled WGS sequence"/>
</dbReference>
<keyword evidence="2" id="KW-1185">Reference proteome</keyword>